<keyword evidence="3" id="KW-1185">Reference proteome</keyword>
<dbReference type="PANTHER" id="PTHR43884">
    <property type="entry name" value="ACYL-COA DEHYDROGENASE"/>
    <property type="match status" value="1"/>
</dbReference>
<dbReference type="EMBL" id="QCZG01000047">
    <property type="protein sequence ID" value="PWA07792.1"/>
    <property type="molecule type" value="Genomic_DNA"/>
</dbReference>
<dbReference type="GO" id="GO:0003995">
    <property type="term" value="F:acyl-CoA dehydrogenase activity"/>
    <property type="evidence" value="ECO:0007669"/>
    <property type="project" value="TreeGrafter"/>
</dbReference>
<evidence type="ECO:0000313" key="3">
    <source>
        <dbReference type="Proteomes" id="UP000245998"/>
    </source>
</evidence>
<dbReference type="Proteomes" id="UP000245998">
    <property type="component" value="Unassembled WGS sequence"/>
</dbReference>
<dbReference type="SUPFAM" id="SSF56645">
    <property type="entry name" value="Acyl-CoA dehydrogenase NM domain-like"/>
    <property type="match status" value="1"/>
</dbReference>
<feature type="domain" description="Acyl-CoA dehydrogenase/oxidase N-terminal" evidence="1">
    <location>
        <begin position="6"/>
        <end position="76"/>
    </location>
</feature>
<dbReference type="Gene3D" id="1.10.540.10">
    <property type="entry name" value="Acyl-CoA dehydrogenase/oxidase, N-terminal domain"/>
    <property type="match status" value="1"/>
</dbReference>
<organism evidence="2 3">
    <name type="scientific">Pueribacillus theae</name>
    <dbReference type="NCBI Taxonomy" id="2171751"/>
    <lineage>
        <taxon>Bacteria</taxon>
        <taxon>Bacillati</taxon>
        <taxon>Bacillota</taxon>
        <taxon>Bacilli</taxon>
        <taxon>Bacillales</taxon>
        <taxon>Bacillaceae</taxon>
        <taxon>Pueribacillus</taxon>
    </lineage>
</organism>
<dbReference type="GO" id="GO:0050660">
    <property type="term" value="F:flavin adenine dinucleotide binding"/>
    <property type="evidence" value="ECO:0007669"/>
    <property type="project" value="InterPro"/>
</dbReference>
<protein>
    <recommendedName>
        <fullName evidence="1">Acyl-CoA dehydrogenase/oxidase N-terminal domain-containing protein</fullName>
    </recommendedName>
</protein>
<dbReference type="InterPro" id="IPR037069">
    <property type="entry name" value="AcylCoA_DH/ox_N_sf"/>
</dbReference>
<proteinExistence type="predicted"/>
<dbReference type="InterPro" id="IPR009100">
    <property type="entry name" value="AcylCoA_DH/oxidase_NM_dom_sf"/>
</dbReference>
<dbReference type="AlphaFoldDB" id="A0A2U1JRP0"/>
<dbReference type="InterPro" id="IPR013786">
    <property type="entry name" value="AcylCoA_DH/ox_N"/>
</dbReference>
<evidence type="ECO:0000313" key="2">
    <source>
        <dbReference type="EMBL" id="PWA07792.1"/>
    </source>
</evidence>
<reference evidence="2 3" key="1">
    <citation type="submission" date="2018-04" db="EMBL/GenBank/DDBJ databases">
        <title>Camelliibacillus theae gen. nov., sp. nov., isolated from Pu'er tea.</title>
        <authorList>
            <person name="Niu L."/>
        </authorList>
    </citation>
    <scope>NUCLEOTIDE SEQUENCE [LARGE SCALE GENOMIC DNA]</scope>
    <source>
        <strain evidence="2 3">T8</strain>
    </source>
</reference>
<sequence length="81" mass="9441">MDFSLTDEQKTYQKMVREFAQKEVAPYVTECDREEKPYPVHITKKMGELGMLGGVIPEKYGGSDMDFTTLLLVLRKWQKHV</sequence>
<comment type="caution">
    <text evidence="2">The sequence shown here is derived from an EMBL/GenBank/DDBJ whole genome shotgun (WGS) entry which is preliminary data.</text>
</comment>
<name>A0A2U1JRP0_9BACI</name>
<dbReference type="Pfam" id="PF02771">
    <property type="entry name" value="Acyl-CoA_dh_N"/>
    <property type="match status" value="1"/>
</dbReference>
<dbReference type="PANTHER" id="PTHR43884:SF12">
    <property type="entry name" value="ISOVALERYL-COA DEHYDROGENASE, MITOCHONDRIAL-RELATED"/>
    <property type="match status" value="1"/>
</dbReference>
<dbReference type="OrthoDB" id="9802447at2"/>
<gene>
    <name evidence="2" type="ORF">DCC39_16195</name>
</gene>
<accession>A0A2U1JRP0</accession>
<evidence type="ECO:0000259" key="1">
    <source>
        <dbReference type="Pfam" id="PF02771"/>
    </source>
</evidence>